<name>A0AA38L512_9AGAR</name>
<evidence type="ECO:0000313" key="2">
    <source>
        <dbReference type="EMBL" id="KAJ3784540.1"/>
    </source>
</evidence>
<keyword evidence="3" id="KW-1185">Reference proteome</keyword>
<feature type="chain" id="PRO_5041226485" evidence="1">
    <location>
        <begin position="19"/>
        <end position="101"/>
    </location>
</feature>
<organism evidence="2 3">
    <name type="scientific">Lentinula aff. detonsa</name>
    <dbReference type="NCBI Taxonomy" id="2804958"/>
    <lineage>
        <taxon>Eukaryota</taxon>
        <taxon>Fungi</taxon>
        <taxon>Dikarya</taxon>
        <taxon>Basidiomycota</taxon>
        <taxon>Agaricomycotina</taxon>
        <taxon>Agaricomycetes</taxon>
        <taxon>Agaricomycetidae</taxon>
        <taxon>Agaricales</taxon>
        <taxon>Marasmiineae</taxon>
        <taxon>Omphalotaceae</taxon>
        <taxon>Lentinula</taxon>
    </lineage>
</organism>
<reference evidence="2" key="1">
    <citation type="submission" date="2022-08" db="EMBL/GenBank/DDBJ databases">
        <authorList>
            <consortium name="DOE Joint Genome Institute"/>
            <person name="Min B."/>
            <person name="Riley R."/>
            <person name="Sierra-Patev S."/>
            <person name="Naranjo-Ortiz M."/>
            <person name="Looney B."/>
            <person name="Konkel Z."/>
            <person name="Slot J.C."/>
            <person name="Sakamoto Y."/>
            <person name="Steenwyk J.L."/>
            <person name="Rokas A."/>
            <person name="Carro J."/>
            <person name="Camarero S."/>
            <person name="Ferreira P."/>
            <person name="Molpeceres G."/>
            <person name="Ruiz-Duenas F.J."/>
            <person name="Serrano A."/>
            <person name="Henrissat B."/>
            <person name="Drula E."/>
            <person name="Hughes K.W."/>
            <person name="Mata J.L."/>
            <person name="Ishikawa N.K."/>
            <person name="Vargas-Isla R."/>
            <person name="Ushijima S."/>
            <person name="Smith C.A."/>
            <person name="Ahrendt S."/>
            <person name="Andreopoulos W."/>
            <person name="He G."/>
            <person name="Labutti K."/>
            <person name="Lipzen A."/>
            <person name="Ng V."/>
            <person name="Sandor L."/>
            <person name="Barry K."/>
            <person name="Martinez A.T."/>
            <person name="Xiao Y."/>
            <person name="Gibbons J.G."/>
            <person name="Terashima K."/>
            <person name="Hibbett D.S."/>
            <person name="Grigoriev I.V."/>
        </authorList>
    </citation>
    <scope>NUCLEOTIDE SEQUENCE</scope>
    <source>
        <strain evidence="2">TFB10291</strain>
    </source>
</reference>
<dbReference type="AlphaFoldDB" id="A0AA38L512"/>
<dbReference type="EMBL" id="MU793373">
    <property type="protein sequence ID" value="KAJ3784540.1"/>
    <property type="molecule type" value="Genomic_DNA"/>
</dbReference>
<accession>A0AA38L512</accession>
<feature type="signal peptide" evidence="1">
    <location>
        <begin position="1"/>
        <end position="18"/>
    </location>
</feature>
<evidence type="ECO:0000256" key="1">
    <source>
        <dbReference type="SAM" id="SignalP"/>
    </source>
</evidence>
<protein>
    <submittedName>
        <fullName evidence="2">Uncharacterized protein</fullName>
    </submittedName>
</protein>
<evidence type="ECO:0000313" key="3">
    <source>
        <dbReference type="Proteomes" id="UP001163798"/>
    </source>
</evidence>
<comment type="caution">
    <text evidence="2">The sequence shown here is derived from an EMBL/GenBank/DDBJ whole genome shotgun (WGS) entry which is preliminary data.</text>
</comment>
<proteinExistence type="predicted"/>
<gene>
    <name evidence="2" type="ORF">GGU10DRAFT_357622</name>
</gene>
<sequence>MIVVVVYVVYVVVVVNEAEFVSLSLSDPGRPSPTLHNIYTGITRMSGRGMQLTRRDKMKSVIAGFMKKLGSDVELVDIEQVQRLYAYPVCPDLSPETTVAL</sequence>
<dbReference type="Proteomes" id="UP001163798">
    <property type="component" value="Unassembled WGS sequence"/>
</dbReference>
<keyword evidence="1" id="KW-0732">Signal</keyword>